<accession>A0A4R0JVA2</accession>
<dbReference type="GO" id="GO:0016787">
    <property type="term" value="F:hydrolase activity"/>
    <property type="evidence" value="ECO:0007669"/>
    <property type="project" value="UniProtKB-KW"/>
</dbReference>
<evidence type="ECO:0000313" key="1">
    <source>
        <dbReference type="EMBL" id="TCC49118.1"/>
    </source>
</evidence>
<dbReference type="InterPro" id="IPR010662">
    <property type="entry name" value="RBBP9/YdeN"/>
</dbReference>
<organism evidence="1 2">
    <name type="scientific">Kribbella capetownensis</name>
    <dbReference type="NCBI Taxonomy" id="1572659"/>
    <lineage>
        <taxon>Bacteria</taxon>
        <taxon>Bacillati</taxon>
        <taxon>Actinomycetota</taxon>
        <taxon>Actinomycetes</taxon>
        <taxon>Propionibacteriales</taxon>
        <taxon>Kribbellaceae</taxon>
        <taxon>Kribbella</taxon>
    </lineage>
</organism>
<reference evidence="1 2" key="1">
    <citation type="submission" date="2019-02" db="EMBL/GenBank/DDBJ databases">
        <title>Kribbella capetownensis sp. nov. and Kribbella speibonae sp. nov., isolated from soil.</title>
        <authorList>
            <person name="Curtis S.M."/>
            <person name="Norton I."/>
            <person name="Everest G.J."/>
            <person name="Meyers P.R."/>
        </authorList>
    </citation>
    <scope>NUCLEOTIDE SEQUENCE [LARGE SCALE GENOMIC DNA]</scope>
    <source>
        <strain evidence="1 2">YM53</strain>
    </source>
</reference>
<dbReference type="Gene3D" id="3.40.50.1820">
    <property type="entry name" value="alpha/beta hydrolase"/>
    <property type="match status" value="1"/>
</dbReference>
<dbReference type="Proteomes" id="UP000293342">
    <property type="component" value="Unassembled WGS sequence"/>
</dbReference>
<dbReference type="Pfam" id="PF06821">
    <property type="entry name" value="Ser_hydrolase"/>
    <property type="match status" value="1"/>
</dbReference>
<dbReference type="RefSeq" id="WP_131515390.1">
    <property type="nucleotide sequence ID" value="NZ_SJKD01000004.1"/>
</dbReference>
<dbReference type="EMBL" id="SJKD01000004">
    <property type="protein sequence ID" value="TCC49118.1"/>
    <property type="molecule type" value="Genomic_DNA"/>
</dbReference>
<sequence>MRFIIVPGWNGSDHHHWQSAWQSRWLPNATRIAPRSWSHPELNDWLRALDVAANSDADGNDDGEKGLLLIAHSVGCYAAVHWLTSEREAGPSLTRPQGPAVRGLFLVAPPDSLAPTFPSDLLGPFAKPPANPISVPAVIVASSDDPYCSLNAATRLAEDWQVPVVDVGPAGHINSDSTLGLWPIGQSLLTSFMAGLGMHTRRVSP</sequence>
<dbReference type="AlphaFoldDB" id="A0A4R0JVA2"/>
<gene>
    <name evidence="1" type="ORF">E0H75_21530</name>
</gene>
<dbReference type="InterPro" id="IPR029058">
    <property type="entry name" value="AB_hydrolase_fold"/>
</dbReference>
<keyword evidence="2" id="KW-1185">Reference proteome</keyword>
<evidence type="ECO:0000313" key="2">
    <source>
        <dbReference type="Proteomes" id="UP000293342"/>
    </source>
</evidence>
<dbReference type="OrthoDB" id="9804993at2"/>
<dbReference type="SUPFAM" id="SSF53474">
    <property type="entry name" value="alpha/beta-Hydrolases"/>
    <property type="match status" value="1"/>
</dbReference>
<comment type="caution">
    <text evidence="1">The sequence shown here is derived from an EMBL/GenBank/DDBJ whole genome shotgun (WGS) entry which is preliminary data.</text>
</comment>
<proteinExistence type="predicted"/>
<protein>
    <submittedName>
        <fullName evidence="1">Alpha/beta hydrolase</fullName>
    </submittedName>
</protein>
<name>A0A4R0JVA2_9ACTN</name>
<keyword evidence="1" id="KW-0378">Hydrolase</keyword>